<dbReference type="Proteomes" id="UP001162060">
    <property type="component" value="Unassembled WGS sequence"/>
</dbReference>
<reference evidence="1" key="1">
    <citation type="submission" date="2024-01" db="EMBL/GenBank/DDBJ databases">
        <authorList>
            <person name="Webb A."/>
        </authorList>
    </citation>
    <scope>NUCLEOTIDE SEQUENCE</scope>
    <source>
        <strain evidence="1">Pm1</strain>
    </source>
</reference>
<proteinExistence type="predicted"/>
<comment type="caution">
    <text evidence="1">The sequence shown here is derived from an EMBL/GenBank/DDBJ whole genome shotgun (WGS) entry which is preliminary data.</text>
</comment>
<gene>
    <name evidence="1" type="ORF">PM001_LOCUS3548</name>
</gene>
<evidence type="ECO:0000313" key="2">
    <source>
        <dbReference type="Proteomes" id="UP001162060"/>
    </source>
</evidence>
<organism evidence="1 2">
    <name type="scientific">Peronospora matthiolae</name>
    <dbReference type="NCBI Taxonomy" id="2874970"/>
    <lineage>
        <taxon>Eukaryota</taxon>
        <taxon>Sar</taxon>
        <taxon>Stramenopiles</taxon>
        <taxon>Oomycota</taxon>
        <taxon>Peronosporomycetes</taxon>
        <taxon>Peronosporales</taxon>
        <taxon>Peronosporaceae</taxon>
        <taxon>Peronospora</taxon>
    </lineage>
</organism>
<accession>A0AAV1T8M6</accession>
<name>A0AAV1T8M6_9STRA</name>
<sequence>MTQTAVIYEANWEKAPCKDWPVVQPKDLKLGSSCPHCIHGRLPLGHFGLAGGEGPPSLQAVPNGGWPRRNWSHCCDRRPYSHLPLESATPWGQVARNTLA</sequence>
<dbReference type="AlphaFoldDB" id="A0AAV1T8M6"/>
<dbReference type="EMBL" id="CAKLBY020000032">
    <property type="protein sequence ID" value="CAK7907503.1"/>
    <property type="molecule type" value="Genomic_DNA"/>
</dbReference>
<evidence type="ECO:0000313" key="1">
    <source>
        <dbReference type="EMBL" id="CAK7907503.1"/>
    </source>
</evidence>
<protein>
    <submittedName>
        <fullName evidence="1">Uncharacterized protein</fullName>
    </submittedName>
</protein>